<dbReference type="GO" id="GO:0030288">
    <property type="term" value="C:outer membrane-bounded periplasmic space"/>
    <property type="evidence" value="ECO:0007669"/>
    <property type="project" value="TreeGrafter"/>
</dbReference>
<evidence type="ECO:0000313" key="3">
    <source>
        <dbReference type="EMBL" id="EHR36909.1"/>
    </source>
</evidence>
<dbReference type="Proteomes" id="UP000006190">
    <property type="component" value="Unassembled WGS sequence"/>
</dbReference>
<dbReference type="PROSITE" id="PS00785">
    <property type="entry name" value="5_NUCLEOTIDASE_1"/>
    <property type="match status" value="1"/>
</dbReference>
<dbReference type="Gene3D" id="3.60.21.10">
    <property type="match status" value="1"/>
</dbReference>
<dbReference type="CDD" id="cd00845">
    <property type="entry name" value="MPP_UshA_N_like"/>
    <property type="match status" value="1"/>
</dbReference>
<dbReference type="GO" id="GO:0046872">
    <property type="term" value="F:metal ion binding"/>
    <property type="evidence" value="ECO:0007669"/>
    <property type="project" value="InterPro"/>
</dbReference>
<proteinExistence type="inferred from homology"/>
<keyword evidence="4" id="KW-1185">Reference proteome</keyword>
<gene>
    <name evidence="3" type="ORF">HMPREF9708_01135</name>
</gene>
<reference evidence="3 4" key="1">
    <citation type="submission" date="2012-01" db="EMBL/GenBank/DDBJ databases">
        <title>The Genome Sequence of Facklamia languida CCUG 37842.</title>
        <authorList>
            <consortium name="The Broad Institute Genome Sequencing Platform"/>
            <person name="Earl A."/>
            <person name="Ward D."/>
            <person name="Feldgarden M."/>
            <person name="Gevers D."/>
            <person name="Huys G."/>
            <person name="Young S.K."/>
            <person name="Zeng Q."/>
            <person name="Gargeya S."/>
            <person name="Fitzgerald M."/>
            <person name="Haas B."/>
            <person name="Abouelleil A."/>
            <person name="Alvarado L."/>
            <person name="Arachchi H.M."/>
            <person name="Berlin A."/>
            <person name="Chapman S.B."/>
            <person name="Gearin G."/>
            <person name="Goldberg J."/>
            <person name="Griggs A."/>
            <person name="Gujja S."/>
            <person name="Hansen M."/>
            <person name="Heiman D."/>
            <person name="Howarth C."/>
            <person name="Larimer J."/>
            <person name="Lui A."/>
            <person name="MacDonald P.J.P."/>
            <person name="McCowen C."/>
            <person name="Montmayeur A."/>
            <person name="Murphy C."/>
            <person name="Neiman D."/>
            <person name="Pearson M."/>
            <person name="Priest M."/>
            <person name="Roberts A."/>
            <person name="Saif S."/>
            <person name="Shea T."/>
            <person name="Sisk P."/>
            <person name="Stolte C."/>
            <person name="Sykes S."/>
            <person name="Wortman J."/>
            <person name="Nusbaum C."/>
            <person name="Birren B."/>
        </authorList>
    </citation>
    <scope>NUCLEOTIDE SEQUENCE [LARGE SCALE GENOMIC DNA]</scope>
    <source>
        <strain evidence="3 4">CCUG 37842</strain>
    </source>
</reference>
<dbReference type="InterPro" id="IPR036907">
    <property type="entry name" value="5'-Nucleotdase_C_sf"/>
</dbReference>
<evidence type="ECO:0000313" key="4">
    <source>
        <dbReference type="Proteomes" id="UP000006190"/>
    </source>
</evidence>
<dbReference type="GO" id="GO:0009166">
    <property type="term" value="P:nucleotide catabolic process"/>
    <property type="evidence" value="ECO:0007669"/>
    <property type="project" value="InterPro"/>
</dbReference>
<dbReference type="PATRIC" id="fig|883113.3.peg.1130"/>
<dbReference type="InterPro" id="IPR029052">
    <property type="entry name" value="Metallo-depent_PP-like"/>
</dbReference>
<sequence>MKVHILHTNDLHGHLEHIDLLAKYIQQRRDEIEQAGDKMILCDVGDAIDFWHPLVEATHGQIIVDLFNQVQYDVVTLGNNEGLNISRPHFDRLVQAAQYSFVCGNLRASHEKSDLDSVHQVVIKELDGVRIAFLGLTAPYPSYSLNGYQVLDPYDVLEDQLQALHARSSEWDYLVLLSHLGYQADREIAQRFEGIDLILGGHTHHYLRYGERISGVTLAACGRYGEYIGEVVLDDSSKDLVVSTKSLNEIKEGITPGSFKDYLNQGKLQLDTEAVAWLPEPWDSHLTAGQNSLIEQTFNAICDQMDCCLAMLSTGMFLTGLPQGRVNMRHLHQALPHPVHVVKLHIQGLHLRKALWEIQSQREQLVDRHVSGCGFRGKYFGEMVFRGIAYDSAHNDWLIEGLPLNDQQTYQLVTLDHYLLLPFFPSLRDHIEIQILFPDFLRQIMRRYLQEHYPLI</sequence>
<accession>H3NJU6</accession>
<comment type="caution">
    <text evidence="3">The sequence shown here is derived from an EMBL/GenBank/DDBJ whole genome shotgun (WGS) entry which is preliminary data.</text>
</comment>
<dbReference type="InterPro" id="IPR006146">
    <property type="entry name" value="5'-Nucleotdase_CS"/>
</dbReference>
<keyword evidence="1" id="KW-0378">Hydrolase</keyword>
<dbReference type="PRINTS" id="PR01607">
    <property type="entry name" value="APYRASEFAMLY"/>
</dbReference>
<evidence type="ECO:0000259" key="2">
    <source>
        <dbReference type="Pfam" id="PF00149"/>
    </source>
</evidence>
<dbReference type="Gene3D" id="3.90.780.10">
    <property type="entry name" value="5'-Nucleotidase, C-terminal domain"/>
    <property type="match status" value="1"/>
</dbReference>
<dbReference type="GO" id="GO:0008768">
    <property type="term" value="F:UDP-sugar diphosphatase activity"/>
    <property type="evidence" value="ECO:0007669"/>
    <property type="project" value="TreeGrafter"/>
</dbReference>
<dbReference type="EMBL" id="AGEG01000013">
    <property type="protein sequence ID" value="EHR36909.1"/>
    <property type="molecule type" value="Genomic_DNA"/>
</dbReference>
<dbReference type="SUPFAM" id="SSF56300">
    <property type="entry name" value="Metallo-dependent phosphatases"/>
    <property type="match status" value="1"/>
</dbReference>
<dbReference type="InterPro" id="IPR006179">
    <property type="entry name" value="5_nucleotidase/apyrase"/>
</dbReference>
<protein>
    <recommendedName>
        <fullName evidence="2">Calcineurin-like phosphoesterase domain-containing protein</fullName>
    </recommendedName>
</protein>
<dbReference type="GO" id="GO:0000166">
    <property type="term" value="F:nucleotide binding"/>
    <property type="evidence" value="ECO:0007669"/>
    <property type="project" value="UniProtKB-KW"/>
</dbReference>
<feature type="domain" description="Calcineurin-like phosphoesterase" evidence="2">
    <location>
        <begin position="4"/>
        <end position="206"/>
    </location>
</feature>
<name>H3NJU6_9LACT</name>
<dbReference type="PANTHER" id="PTHR11575:SF23">
    <property type="entry name" value="5-NUCLEOTIDASE FAMILY PROTEIN"/>
    <property type="match status" value="1"/>
</dbReference>
<keyword evidence="1" id="KW-0547">Nucleotide-binding</keyword>
<organism evidence="3 4">
    <name type="scientific">Facklamia languida CCUG 37842</name>
    <dbReference type="NCBI Taxonomy" id="883113"/>
    <lineage>
        <taxon>Bacteria</taxon>
        <taxon>Bacillati</taxon>
        <taxon>Bacillota</taxon>
        <taxon>Bacilli</taxon>
        <taxon>Lactobacillales</taxon>
        <taxon>Aerococcaceae</taxon>
        <taxon>Facklamia</taxon>
    </lineage>
</organism>
<dbReference type="PANTHER" id="PTHR11575">
    <property type="entry name" value="5'-NUCLEOTIDASE-RELATED"/>
    <property type="match status" value="1"/>
</dbReference>
<evidence type="ECO:0000256" key="1">
    <source>
        <dbReference type="RuleBase" id="RU362119"/>
    </source>
</evidence>
<dbReference type="SUPFAM" id="SSF55816">
    <property type="entry name" value="5'-nucleotidase (syn. UDP-sugar hydrolase), C-terminal domain"/>
    <property type="match status" value="1"/>
</dbReference>
<comment type="similarity">
    <text evidence="1">Belongs to the 5'-nucleotidase family.</text>
</comment>
<dbReference type="eggNOG" id="COG0737">
    <property type="taxonomic scope" value="Bacteria"/>
</dbReference>
<dbReference type="HOGENOM" id="CLU_005854_8_1_9"/>
<dbReference type="GO" id="GO:0008253">
    <property type="term" value="F:5'-nucleotidase activity"/>
    <property type="evidence" value="ECO:0007669"/>
    <property type="project" value="TreeGrafter"/>
</dbReference>
<dbReference type="AlphaFoldDB" id="H3NJU6"/>
<dbReference type="InterPro" id="IPR004843">
    <property type="entry name" value="Calcineurin-like_PHP"/>
</dbReference>
<dbReference type="OrthoDB" id="9793179at2"/>
<dbReference type="Pfam" id="PF00149">
    <property type="entry name" value="Metallophos"/>
    <property type="match status" value="1"/>
</dbReference>
<dbReference type="STRING" id="883113.HMPREF9708_01135"/>
<dbReference type="RefSeq" id="WP_006309317.1">
    <property type="nucleotide sequence ID" value="NZ_JH601133.1"/>
</dbReference>